<proteinExistence type="predicted"/>
<evidence type="ECO:0000313" key="2">
    <source>
        <dbReference type="Proteomes" id="UP001519460"/>
    </source>
</evidence>
<reference evidence="1 2" key="1">
    <citation type="journal article" date="2023" name="Sci. Data">
        <title>Genome assembly of the Korean intertidal mud-creeper Batillaria attramentaria.</title>
        <authorList>
            <person name="Patra A.K."/>
            <person name="Ho P.T."/>
            <person name="Jun S."/>
            <person name="Lee S.J."/>
            <person name="Kim Y."/>
            <person name="Won Y.J."/>
        </authorList>
    </citation>
    <scope>NUCLEOTIDE SEQUENCE [LARGE SCALE GENOMIC DNA]</scope>
    <source>
        <strain evidence="1">Wonlab-2016</strain>
    </source>
</reference>
<comment type="caution">
    <text evidence="1">The sequence shown here is derived from an EMBL/GenBank/DDBJ whole genome shotgun (WGS) entry which is preliminary data.</text>
</comment>
<gene>
    <name evidence="1" type="ORF">BaRGS_00014236</name>
</gene>
<dbReference type="AlphaFoldDB" id="A0ABD0L5R9"/>
<organism evidence="1 2">
    <name type="scientific">Batillaria attramentaria</name>
    <dbReference type="NCBI Taxonomy" id="370345"/>
    <lineage>
        <taxon>Eukaryota</taxon>
        <taxon>Metazoa</taxon>
        <taxon>Spiralia</taxon>
        <taxon>Lophotrochozoa</taxon>
        <taxon>Mollusca</taxon>
        <taxon>Gastropoda</taxon>
        <taxon>Caenogastropoda</taxon>
        <taxon>Sorbeoconcha</taxon>
        <taxon>Cerithioidea</taxon>
        <taxon>Batillariidae</taxon>
        <taxon>Batillaria</taxon>
    </lineage>
</organism>
<dbReference type="Proteomes" id="UP001519460">
    <property type="component" value="Unassembled WGS sequence"/>
</dbReference>
<name>A0ABD0L5R9_9CAEN</name>
<dbReference type="EMBL" id="JACVVK020000082">
    <property type="protein sequence ID" value="KAK7494583.1"/>
    <property type="molecule type" value="Genomic_DNA"/>
</dbReference>
<sequence>MLHQIMKMCQGAMSVTDEALLTFFQTNLSGEWRADAEGCFETLKASHFSYVYSQDILHARCPPTCTQTGYPACLLPPAHCPCMPILPRTGYPACPLSPFLPSVHAHCPPSPSLHAHCPPCPHPCMPTVPRTSYPACPLPPCMQTVPLSLLIPACPLSPRTSYPACPLSPCKPTVPTKCTQKRYPLCSLSPKCAKTGYPACPLPPLCTDKPFFMPTVP</sequence>
<accession>A0ABD0L5R9</accession>
<evidence type="ECO:0000313" key="1">
    <source>
        <dbReference type="EMBL" id="KAK7494583.1"/>
    </source>
</evidence>
<keyword evidence="2" id="KW-1185">Reference proteome</keyword>
<protein>
    <submittedName>
        <fullName evidence="1">Uncharacterized protein</fullName>
    </submittedName>
</protein>